<name>A0A5C3NTQ4_9AGAM</name>
<keyword evidence="2" id="KW-0812">Transmembrane</keyword>
<keyword evidence="4" id="KW-1185">Reference proteome</keyword>
<gene>
    <name evidence="3" type="ORF">OE88DRAFT_1620976</name>
</gene>
<sequence length="1082" mass="124009">MSSSPHRRLGGTSTHSPVPASTVFARNAPPLYLPELDDYLSSLPKPSFTPIPSARSKLQQREVPMFPPMDLLASSGKSLEDLEDNSTVPSFWRDRSSILSSLVNWVLDLMGSSALATFYSLQGLMNTVQIFALLLSTIVPRRGEELASSWRQLFLGTIPNVLALNFTTSLLEGLIFLIVFMIIAGILIYFFWRSTRDCDTRVQEGLQRPANTSSGWGIVIITFVLTLIYLPLSTMAIHVLVWSDDLWVIPNPYTNATTNPPDVPPLGPSDEYRDPLDFCWTTTMRRNEVNWAPIVVILAVITVISFTFCFPLALRRVIKRAVPVVDPYTELGRPRSRSEMDREYQRLLTRDKGPIAFLYNGFRRNYEIYEAIYLLAKLNTLIIVAVVDPNNCLFRSLDHTRIAIARQALLVIVAIIFFLMQCFFAPFLNPVSNASEWVSRLNYISTAAVALLVVLDVPGSSFLDGVVLYAIYILTYGLSVYFTIIDTSFMRRFVKRITRRIDFSIDIFSPRLDLSPESIHTKRRIWQEAISALLLTSTECAIPKDQKMRFADSEDVEYPPYLLGFQGSPGERHVENLKILREVGSIAYNKGVALSSGPDHEWFKYLEKEIQERYIGPDSYWRAPGDSLFKDVSKFFGNAWWIPFPPTVVVRYDDGPMAVLRTVAELEEYVRQNASVHVQRKREIRMALRALDGQQVIWPYDHVQLVGAHTPWCCRGRRYRARKSVHYQTCVLGIKHRGRLPWEGFQFGSGFEIELTYGKNVKVDSSIIGLNDDYDLTQSLARFLAMNQELIPYRLSSLEAALHRYKEHYRKESHFKSHVLSYRFLSYVYDRPRDPSRLAESSFEFERDLRVRQLMAGSEVVFQANYERMEAVSTSEVATWWYIFWDDMWRRNYDTVAPFRLHASDFNPHYPTSLAYTPLPRVVLETFLRQRGLLNSPPKRGDIFDSGFLNKIYLRLNEIVFKGSSRAIWLHLGDDESELDMDELDVQTLIGPSTLGTGGGTDHDDSSIRARPAYRWEGILNDRLRKRRGHRSFVGKLGAWFGITPLWRSGSPSRGLSLDVQLDSGRYTLMHRPLNDKIPYDS</sequence>
<evidence type="ECO:0000256" key="2">
    <source>
        <dbReference type="SAM" id="Phobius"/>
    </source>
</evidence>
<dbReference type="EMBL" id="ML213503">
    <property type="protein sequence ID" value="TFK57131.1"/>
    <property type="molecule type" value="Genomic_DNA"/>
</dbReference>
<dbReference type="Proteomes" id="UP000305948">
    <property type="component" value="Unassembled WGS sequence"/>
</dbReference>
<feature type="region of interest" description="Disordered" evidence="1">
    <location>
        <begin position="1"/>
        <end position="22"/>
    </location>
</feature>
<feature type="transmembrane region" description="Helical" evidence="2">
    <location>
        <begin position="469"/>
        <end position="490"/>
    </location>
</feature>
<feature type="transmembrane region" description="Helical" evidence="2">
    <location>
        <begin position="291"/>
        <end position="314"/>
    </location>
</feature>
<accession>A0A5C3NTQ4</accession>
<feature type="transmembrane region" description="Helical" evidence="2">
    <location>
        <begin position="213"/>
        <end position="232"/>
    </location>
</feature>
<dbReference type="AlphaFoldDB" id="A0A5C3NTQ4"/>
<reference evidence="3 4" key="1">
    <citation type="journal article" date="2019" name="Nat. Ecol. Evol.">
        <title>Megaphylogeny resolves global patterns of mushroom evolution.</title>
        <authorList>
            <person name="Varga T."/>
            <person name="Krizsan K."/>
            <person name="Foldi C."/>
            <person name="Dima B."/>
            <person name="Sanchez-Garcia M."/>
            <person name="Sanchez-Ramirez S."/>
            <person name="Szollosi G.J."/>
            <person name="Szarkandi J.G."/>
            <person name="Papp V."/>
            <person name="Albert L."/>
            <person name="Andreopoulos W."/>
            <person name="Angelini C."/>
            <person name="Antonin V."/>
            <person name="Barry K.W."/>
            <person name="Bougher N.L."/>
            <person name="Buchanan P."/>
            <person name="Buyck B."/>
            <person name="Bense V."/>
            <person name="Catcheside P."/>
            <person name="Chovatia M."/>
            <person name="Cooper J."/>
            <person name="Damon W."/>
            <person name="Desjardin D."/>
            <person name="Finy P."/>
            <person name="Geml J."/>
            <person name="Haridas S."/>
            <person name="Hughes K."/>
            <person name="Justo A."/>
            <person name="Karasinski D."/>
            <person name="Kautmanova I."/>
            <person name="Kiss B."/>
            <person name="Kocsube S."/>
            <person name="Kotiranta H."/>
            <person name="LaButti K.M."/>
            <person name="Lechner B.E."/>
            <person name="Liimatainen K."/>
            <person name="Lipzen A."/>
            <person name="Lukacs Z."/>
            <person name="Mihaltcheva S."/>
            <person name="Morgado L.N."/>
            <person name="Niskanen T."/>
            <person name="Noordeloos M.E."/>
            <person name="Ohm R.A."/>
            <person name="Ortiz-Santana B."/>
            <person name="Ovrebo C."/>
            <person name="Racz N."/>
            <person name="Riley R."/>
            <person name="Savchenko A."/>
            <person name="Shiryaev A."/>
            <person name="Soop K."/>
            <person name="Spirin V."/>
            <person name="Szebenyi C."/>
            <person name="Tomsovsky M."/>
            <person name="Tulloss R.E."/>
            <person name="Uehling J."/>
            <person name="Grigoriev I.V."/>
            <person name="Vagvolgyi C."/>
            <person name="Papp T."/>
            <person name="Martin F.M."/>
            <person name="Miettinen O."/>
            <person name="Hibbett D.S."/>
            <person name="Nagy L.G."/>
        </authorList>
    </citation>
    <scope>NUCLEOTIDE SEQUENCE [LARGE SCALE GENOMIC DNA]</scope>
    <source>
        <strain evidence="3 4">OMC1185</strain>
    </source>
</reference>
<proteinExistence type="predicted"/>
<feature type="transmembrane region" description="Helical" evidence="2">
    <location>
        <begin position="441"/>
        <end position="463"/>
    </location>
</feature>
<evidence type="ECO:0000313" key="3">
    <source>
        <dbReference type="EMBL" id="TFK57131.1"/>
    </source>
</evidence>
<evidence type="ECO:0000256" key="1">
    <source>
        <dbReference type="SAM" id="MobiDB-lite"/>
    </source>
</evidence>
<feature type="transmembrane region" description="Helical" evidence="2">
    <location>
        <begin position="174"/>
        <end position="192"/>
    </location>
</feature>
<dbReference type="STRING" id="5364.A0A5C3NTQ4"/>
<evidence type="ECO:0000313" key="4">
    <source>
        <dbReference type="Proteomes" id="UP000305948"/>
    </source>
</evidence>
<dbReference type="OrthoDB" id="10261361at2759"/>
<keyword evidence="2" id="KW-0472">Membrane</keyword>
<feature type="transmembrane region" description="Helical" evidence="2">
    <location>
        <begin position="407"/>
        <end position="429"/>
    </location>
</feature>
<keyword evidence="2" id="KW-1133">Transmembrane helix</keyword>
<organism evidence="3 4">
    <name type="scientific">Heliocybe sulcata</name>
    <dbReference type="NCBI Taxonomy" id="5364"/>
    <lineage>
        <taxon>Eukaryota</taxon>
        <taxon>Fungi</taxon>
        <taxon>Dikarya</taxon>
        <taxon>Basidiomycota</taxon>
        <taxon>Agaricomycotina</taxon>
        <taxon>Agaricomycetes</taxon>
        <taxon>Gloeophyllales</taxon>
        <taxon>Gloeophyllaceae</taxon>
        <taxon>Heliocybe</taxon>
    </lineage>
</organism>
<protein>
    <submittedName>
        <fullName evidence="3">Uncharacterized protein</fullName>
    </submittedName>
</protein>